<keyword evidence="4" id="KW-1185">Reference proteome</keyword>
<evidence type="ECO:0000313" key="4">
    <source>
        <dbReference type="Proteomes" id="UP000245768"/>
    </source>
</evidence>
<dbReference type="InParanoid" id="A0A316YDP3"/>
<proteinExistence type="predicted"/>
<feature type="chain" id="PRO_5016354989" evidence="2">
    <location>
        <begin position="20"/>
        <end position="565"/>
    </location>
</feature>
<gene>
    <name evidence="3" type="ORF">FA10DRAFT_262761</name>
</gene>
<sequence>MQPALFVALLALHFPLALGLFLPLQTTNLSRLAKRSPPTHPHRSQVVDGRTQERQSGPALEQRWYFPPTVKNQRSEAQGKDEREAWRNDFVAELDHRKAYDLFNLHRHIKESRPDGGKNYRFALSKKDDDELEAILGNEKKGTSFDLADLKKMRAYTLKLRKKGKDMSWATTELWEPLRDARDRIMNDWKSDPYTRYMNDVKVPLPLLDKCIGLSSFVIQSLNDIDSSMQPTMHFALLALLFSHSLGQPFPLPPTSQPSPQNRWLSDSQPKSQLKSGEAHEDIWESILRGSPLRDCRGYLSGDEEHTRYPLAVHAASLSSLQYAESPCPSQSQEESRFVPPTEQEPEKKRMKRKSEDKDEEERWHNGSSLQVAEPRRPPQSEEGSWFHASAVRERKESKKPKAKDNGEKISWPNDPISKEKYREALELVESKEKKGLRLSMSSEEQTYLQNPGMNMFRLLSTQRRNGKYEQTHGKKRAKPRHAISNETINYHLGKLNAVLKGNAKGTTISKSNVETIEAILLELLRKARNRIFEDWKDDTYTYCVFRRNYPFPLLDEVLKASSLP</sequence>
<organism evidence="3 4">
    <name type="scientific">Acaromyces ingoldii</name>
    <dbReference type="NCBI Taxonomy" id="215250"/>
    <lineage>
        <taxon>Eukaryota</taxon>
        <taxon>Fungi</taxon>
        <taxon>Dikarya</taxon>
        <taxon>Basidiomycota</taxon>
        <taxon>Ustilaginomycotina</taxon>
        <taxon>Exobasidiomycetes</taxon>
        <taxon>Exobasidiales</taxon>
        <taxon>Cryptobasidiaceae</taxon>
        <taxon>Acaromyces</taxon>
    </lineage>
</organism>
<reference evidence="3 4" key="1">
    <citation type="journal article" date="2018" name="Mol. Biol. Evol.">
        <title>Broad Genomic Sampling Reveals a Smut Pathogenic Ancestry of the Fungal Clade Ustilaginomycotina.</title>
        <authorList>
            <person name="Kijpornyongpan T."/>
            <person name="Mondo S.J."/>
            <person name="Barry K."/>
            <person name="Sandor L."/>
            <person name="Lee J."/>
            <person name="Lipzen A."/>
            <person name="Pangilinan J."/>
            <person name="LaButti K."/>
            <person name="Hainaut M."/>
            <person name="Henrissat B."/>
            <person name="Grigoriev I.V."/>
            <person name="Spatafora J.W."/>
            <person name="Aime M.C."/>
        </authorList>
    </citation>
    <scope>NUCLEOTIDE SEQUENCE [LARGE SCALE GENOMIC DNA]</scope>
    <source>
        <strain evidence="3 4">MCA 4198</strain>
    </source>
</reference>
<evidence type="ECO:0000313" key="3">
    <source>
        <dbReference type="EMBL" id="PWN86964.1"/>
    </source>
</evidence>
<dbReference type="Proteomes" id="UP000245768">
    <property type="component" value="Unassembled WGS sequence"/>
</dbReference>
<feature type="region of interest" description="Disordered" evidence="1">
    <location>
        <begin position="324"/>
        <end position="416"/>
    </location>
</feature>
<evidence type="ECO:0000256" key="1">
    <source>
        <dbReference type="SAM" id="MobiDB-lite"/>
    </source>
</evidence>
<protein>
    <submittedName>
        <fullName evidence="3">Uncharacterized protein</fullName>
    </submittedName>
</protein>
<dbReference type="RefSeq" id="XP_025374162.1">
    <property type="nucleotide sequence ID" value="XM_025520138.1"/>
</dbReference>
<evidence type="ECO:0000256" key="2">
    <source>
        <dbReference type="SAM" id="SignalP"/>
    </source>
</evidence>
<feature type="region of interest" description="Disordered" evidence="1">
    <location>
        <begin position="251"/>
        <end position="279"/>
    </location>
</feature>
<feature type="region of interest" description="Disordered" evidence="1">
    <location>
        <begin position="32"/>
        <end position="60"/>
    </location>
</feature>
<dbReference type="EMBL" id="KZ819641">
    <property type="protein sequence ID" value="PWN86964.1"/>
    <property type="molecule type" value="Genomic_DNA"/>
</dbReference>
<name>A0A316YDP3_9BASI</name>
<dbReference type="AlphaFoldDB" id="A0A316YDP3"/>
<dbReference type="GeneID" id="37042054"/>
<keyword evidence="2" id="KW-0732">Signal</keyword>
<feature type="compositionally biased region" description="Basic and acidic residues" evidence="1">
    <location>
        <begin position="354"/>
        <end position="365"/>
    </location>
</feature>
<accession>A0A316YDP3</accession>
<feature type="signal peptide" evidence="2">
    <location>
        <begin position="1"/>
        <end position="19"/>
    </location>
</feature>
<feature type="compositionally biased region" description="Polar residues" evidence="1">
    <location>
        <begin position="262"/>
        <end position="275"/>
    </location>
</feature>